<feature type="region of interest" description="Disordered" evidence="1">
    <location>
        <begin position="254"/>
        <end position="288"/>
    </location>
</feature>
<name>A0A848KU06_9ACTN</name>
<evidence type="ECO:0000313" key="2">
    <source>
        <dbReference type="EMBL" id="NMO00355.1"/>
    </source>
</evidence>
<organism evidence="2 3">
    <name type="scientific">Gordonia asplenii</name>
    <dbReference type="NCBI Taxonomy" id="2725283"/>
    <lineage>
        <taxon>Bacteria</taxon>
        <taxon>Bacillati</taxon>
        <taxon>Actinomycetota</taxon>
        <taxon>Actinomycetes</taxon>
        <taxon>Mycobacteriales</taxon>
        <taxon>Gordoniaceae</taxon>
        <taxon>Gordonia</taxon>
    </lineage>
</organism>
<dbReference type="RefSeq" id="WP_170192860.1">
    <property type="nucleotide sequence ID" value="NZ_JABBNB010000003.1"/>
</dbReference>
<comment type="caution">
    <text evidence="2">The sequence shown here is derived from an EMBL/GenBank/DDBJ whole genome shotgun (WGS) entry which is preliminary data.</text>
</comment>
<keyword evidence="3" id="KW-1185">Reference proteome</keyword>
<protein>
    <recommendedName>
        <fullName evidence="4">Endonuclease/Exonuclease/phosphatase family protein</fullName>
    </recommendedName>
</protein>
<feature type="compositionally biased region" description="Pro residues" evidence="1">
    <location>
        <begin position="278"/>
        <end position="288"/>
    </location>
</feature>
<dbReference type="Proteomes" id="UP000550729">
    <property type="component" value="Unassembled WGS sequence"/>
</dbReference>
<reference evidence="2 3" key="1">
    <citation type="submission" date="2020-04" db="EMBL/GenBank/DDBJ databases">
        <title>Gordonia sp. nov. TBRC 11910.</title>
        <authorList>
            <person name="Suriyachadkun C."/>
        </authorList>
    </citation>
    <scope>NUCLEOTIDE SEQUENCE [LARGE SCALE GENOMIC DNA]</scope>
    <source>
        <strain evidence="2 3">TBRC 11910</strain>
    </source>
</reference>
<evidence type="ECO:0008006" key="4">
    <source>
        <dbReference type="Google" id="ProtNLM"/>
    </source>
</evidence>
<dbReference type="EMBL" id="JABBNB010000003">
    <property type="protein sequence ID" value="NMO00355.1"/>
    <property type="molecule type" value="Genomic_DNA"/>
</dbReference>
<proteinExistence type="predicted"/>
<feature type="compositionally biased region" description="Basic and acidic residues" evidence="1">
    <location>
        <begin position="264"/>
        <end position="274"/>
    </location>
</feature>
<dbReference type="SUPFAM" id="SSF56219">
    <property type="entry name" value="DNase I-like"/>
    <property type="match status" value="1"/>
</dbReference>
<dbReference type="InterPro" id="IPR036691">
    <property type="entry name" value="Endo/exonu/phosph_ase_sf"/>
</dbReference>
<evidence type="ECO:0000256" key="1">
    <source>
        <dbReference type="SAM" id="MobiDB-lite"/>
    </source>
</evidence>
<sequence>MYATHPDAVWLNVARSSPRTAATRRRLQRQFEFFDMLGNPMIIGLTDVHCSAVALWTDWASARGYHVVAGRHLDRIPTTALLLTDARRTVRGSQRIASTPRRRGRGWASWLEVQSVRFDAGRGETLRVGNTYCHTSARTAFNFFESCLDTTSFIIGGDFNLLDPRQPHDDRSRATRNEIRWIAAHTPFIDVPANGPDGARGPADTWRVDSTPRRRNHVFADAATASTLDVHAMDVRDADGRVSDYRAIVVDHIGPREPSSFDGIPRRQVTERSAHPSRPTPLPRPCAR</sequence>
<accession>A0A848KU06</accession>
<dbReference type="AlphaFoldDB" id="A0A848KU06"/>
<gene>
    <name evidence="2" type="ORF">HH308_03900</name>
</gene>
<evidence type="ECO:0000313" key="3">
    <source>
        <dbReference type="Proteomes" id="UP000550729"/>
    </source>
</evidence>
<dbReference type="Gene3D" id="3.60.10.10">
    <property type="entry name" value="Endonuclease/exonuclease/phosphatase"/>
    <property type="match status" value="1"/>
</dbReference>